<dbReference type="BioCyc" id="ECAT999415-HMP:GTTI-1610-MONOMER"/>
<reference evidence="1 2" key="1">
    <citation type="submission" date="2013-02" db="EMBL/GenBank/DDBJ databases">
        <title>The Genome Sequence of Lactobacillus catenaformis F0143.</title>
        <authorList>
            <consortium name="The Broad Institute Genome Sequencing Platform"/>
            <person name="Earl A."/>
            <person name="Ward D."/>
            <person name="Feldgarden M."/>
            <person name="Gevers D."/>
            <person name="Izard J."/>
            <person name="Blanton J.M."/>
            <person name="Mathney J."/>
            <person name="Dewhirst F.E."/>
            <person name="Young S.K."/>
            <person name="Zeng Q."/>
            <person name="Gargeya S."/>
            <person name="Fitzgerald M."/>
            <person name="Haas B."/>
            <person name="Abouelleil A."/>
            <person name="Alvarado L."/>
            <person name="Arachchi H.M."/>
            <person name="Berlin A."/>
            <person name="Chapman S.B."/>
            <person name="Gearin G."/>
            <person name="Goldberg J."/>
            <person name="Griggs A."/>
            <person name="Gujja S."/>
            <person name="Hansen M."/>
            <person name="Heiman D."/>
            <person name="Howarth C."/>
            <person name="Larimer J."/>
            <person name="Lui A."/>
            <person name="MacDonald P.J.P."/>
            <person name="McCowen C."/>
            <person name="Montmayeur A."/>
            <person name="Murphy C."/>
            <person name="Neiman D."/>
            <person name="Pearson M."/>
            <person name="Priest M."/>
            <person name="Roberts A."/>
            <person name="Saif S."/>
            <person name="Shea T."/>
            <person name="Sisk P."/>
            <person name="Stolte C."/>
            <person name="Sykes S."/>
            <person name="Wortman J."/>
            <person name="Nusbaum C."/>
            <person name="Birren B."/>
        </authorList>
    </citation>
    <scope>NUCLEOTIDE SEQUENCE [LARGE SCALE GENOMIC DNA]</scope>
    <source>
        <strain evidence="1 2">OT 569</strain>
    </source>
</reference>
<sequence>MRLGNEKVDEVSKRHCRFNSISFYDYIQNYREAFI</sequence>
<name>M2P788_9FIRM</name>
<dbReference type="EMBL" id="AGEJ01000024">
    <property type="protein sequence ID" value="EMD16152.1"/>
    <property type="molecule type" value="Genomic_DNA"/>
</dbReference>
<comment type="caution">
    <text evidence="1">The sequence shown here is derived from an EMBL/GenBank/DDBJ whole genome shotgun (WGS) entry which is preliminary data.</text>
</comment>
<organism evidence="1 2">
    <name type="scientific">Eggerthia catenaformis OT 569 = DSM 20559</name>
    <dbReference type="NCBI Taxonomy" id="999415"/>
    <lineage>
        <taxon>Bacteria</taxon>
        <taxon>Bacillati</taxon>
        <taxon>Bacillota</taxon>
        <taxon>Erysipelotrichia</taxon>
        <taxon>Erysipelotrichales</taxon>
        <taxon>Coprobacillaceae</taxon>
        <taxon>Eggerthia</taxon>
    </lineage>
</organism>
<evidence type="ECO:0000313" key="2">
    <source>
        <dbReference type="Proteomes" id="UP000011758"/>
    </source>
</evidence>
<dbReference type="Proteomes" id="UP000011758">
    <property type="component" value="Unassembled WGS sequence"/>
</dbReference>
<proteinExistence type="predicted"/>
<keyword evidence="2" id="KW-1185">Reference proteome</keyword>
<evidence type="ECO:0000313" key="1">
    <source>
        <dbReference type="EMBL" id="EMD16152.1"/>
    </source>
</evidence>
<protein>
    <submittedName>
        <fullName evidence="1">Uncharacterized protein</fullName>
    </submittedName>
</protein>
<dbReference type="AlphaFoldDB" id="M2P788"/>
<accession>M2P788</accession>
<gene>
    <name evidence="1" type="ORF">HMPREF9943_01555</name>
</gene>
<dbReference type="STRING" id="999415.HMPREF9943_01555"/>